<comment type="caution">
    <text evidence="3">The sequence shown here is derived from an EMBL/GenBank/DDBJ whole genome shotgun (WGS) entry which is preliminary data.</text>
</comment>
<dbReference type="Gene3D" id="2.170.270.10">
    <property type="entry name" value="SET domain"/>
    <property type="match status" value="1"/>
</dbReference>
<dbReference type="EMBL" id="CAMXCT030006660">
    <property type="protein sequence ID" value="CAL4805187.1"/>
    <property type="molecule type" value="Genomic_DNA"/>
</dbReference>
<dbReference type="EMBL" id="CAMXCT020006660">
    <property type="protein sequence ID" value="CAL1171250.1"/>
    <property type="molecule type" value="Genomic_DNA"/>
</dbReference>
<proteinExistence type="predicted"/>
<dbReference type="CDD" id="cd20071">
    <property type="entry name" value="SET_SMYD"/>
    <property type="match status" value="1"/>
</dbReference>
<protein>
    <submittedName>
        <fullName evidence="5">SET domain-containing protein L678</fullName>
    </submittedName>
</protein>
<dbReference type="PROSITE" id="PS50280">
    <property type="entry name" value="SET"/>
    <property type="match status" value="1"/>
</dbReference>
<dbReference type="PANTHER" id="PTHR12197:SF251">
    <property type="entry name" value="EG:BACR7C10.4 PROTEIN"/>
    <property type="match status" value="1"/>
</dbReference>
<organism evidence="3">
    <name type="scientific">Cladocopium goreaui</name>
    <dbReference type="NCBI Taxonomy" id="2562237"/>
    <lineage>
        <taxon>Eukaryota</taxon>
        <taxon>Sar</taxon>
        <taxon>Alveolata</taxon>
        <taxon>Dinophyceae</taxon>
        <taxon>Suessiales</taxon>
        <taxon>Symbiodiniaceae</taxon>
        <taxon>Cladocopium</taxon>
    </lineage>
</organism>
<gene>
    <name evidence="3" type="ORF">C1SCF055_LOCUS42486</name>
</gene>
<reference evidence="3" key="1">
    <citation type="submission" date="2022-10" db="EMBL/GenBank/DDBJ databases">
        <authorList>
            <person name="Chen Y."/>
            <person name="Dougan E. K."/>
            <person name="Chan C."/>
            <person name="Rhodes N."/>
            <person name="Thang M."/>
        </authorList>
    </citation>
    <scope>NUCLEOTIDE SEQUENCE</scope>
</reference>
<dbReference type="EMBL" id="CAMXCT010006660">
    <property type="protein sequence ID" value="CAI4017875.1"/>
    <property type="molecule type" value="Genomic_DNA"/>
</dbReference>
<evidence type="ECO:0000313" key="5">
    <source>
        <dbReference type="EMBL" id="CAL4805187.1"/>
    </source>
</evidence>
<evidence type="ECO:0000313" key="4">
    <source>
        <dbReference type="EMBL" id="CAL1171250.1"/>
    </source>
</evidence>
<dbReference type="OrthoDB" id="265717at2759"/>
<dbReference type="PANTHER" id="PTHR12197">
    <property type="entry name" value="HISTONE-LYSINE N-METHYLTRANSFERASE SMYD"/>
    <property type="match status" value="1"/>
</dbReference>
<dbReference type="Pfam" id="PF00856">
    <property type="entry name" value="SET"/>
    <property type="match status" value="1"/>
</dbReference>
<feature type="domain" description="SET" evidence="2">
    <location>
        <begin position="231"/>
        <end position="425"/>
    </location>
</feature>
<reference evidence="4" key="2">
    <citation type="submission" date="2024-04" db="EMBL/GenBank/DDBJ databases">
        <authorList>
            <person name="Chen Y."/>
            <person name="Shah S."/>
            <person name="Dougan E. K."/>
            <person name="Thang M."/>
            <person name="Chan C."/>
        </authorList>
    </citation>
    <scope>NUCLEOTIDE SEQUENCE [LARGE SCALE GENOMIC DNA]</scope>
</reference>
<evidence type="ECO:0000313" key="6">
    <source>
        <dbReference type="Proteomes" id="UP001152797"/>
    </source>
</evidence>
<dbReference type="InterPro" id="IPR001214">
    <property type="entry name" value="SET_dom"/>
</dbReference>
<name>A0A9P1GN56_9DINO</name>
<evidence type="ECO:0000259" key="2">
    <source>
        <dbReference type="PROSITE" id="PS50280"/>
    </source>
</evidence>
<dbReference type="AlphaFoldDB" id="A0A9P1GN56"/>
<accession>A0A9P1GN56</accession>
<evidence type="ECO:0000313" key="3">
    <source>
        <dbReference type="EMBL" id="CAI4017875.1"/>
    </source>
</evidence>
<dbReference type="InterPro" id="IPR050869">
    <property type="entry name" value="H3K4_H4K5_MeTrfase"/>
</dbReference>
<evidence type="ECO:0000256" key="1">
    <source>
        <dbReference type="SAM" id="MobiDB-lite"/>
    </source>
</evidence>
<feature type="region of interest" description="Disordered" evidence="1">
    <location>
        <begin position="23"/>
        <end position="46"/>
    </location>
</feature>
<sequence length="820" mass="91647">METFDWDALETEELSQATRAAVSPVASVEATARSRSPSTGSGAAGAEELSFNAGDFPEEDVREWYVSYERVAVRASPQLEGEVLGVLARGRVLRGILYHWETIPWLKVKLEDVNGGPLAAQEWRVELPGAVLRRLHGTGTVEVKELPVGSLLYGRPCEDSETAQLKTRQGRVNRYEGGKEVLKRLPDRFAWILVEADHLGLGALLQPLVDHCDGSDGNHVAEPSENLKETRAVQLRRVRDRGLGLFAMQKFEQGDCVLGDRPFFRRPSFAQLRQQKLFTKSFREKFEQIKVPFTRGDEVQSHIYASASMLRSAVSFCGASLMAQQMILELHHPPLSSEHPLVRVCGAVAKLCRAQLPACRDMQEELLQRAILSIEMNMFVGECCFLMLSRMNHSCFPNVVYMSDKKQFRALRPIQRGEELLHSYLGRELLLPTELRRRLLWRSKCFECQCERCVAQEDPMRTVACSCCAEMKEKYQVVFDPGIWLRADPSLQGKQLSFLTVGTGLQGKGVMKNNWLQVEAKVGCGWVLLDGRSLVPPLRHMLCVRVDANGQPCCDSFDGSPLPTWPGRRLWHAAASQLLPPDDVQTPVADDETEEEAFARDVLNDLRLEHMLPCAAFEEGSARCSFDVGTGTWQCGSCGQQAEASLLATERLLGRLAERTFFSPKMTPALGNVSGAAMNMGANLKMVKRLFVRQAFELSGACAGVLGHRHWSVQWARLFLVDLVISRLSYGTGKGRDLGLLMCQALQELWSWLKTLHLSHDPSCFLLTRTLEAQRLLGSDPDPDVREQLQRLQALSSSCTKQVDILPLRPLIIDGSISFQ</sequence>
<dbReference type="GO" id="GO:0005634">
    <property type="term" value="C:nucleus"/>
    <property type="evidence" value="ECO:0007669"/>
    <property type="project" value="TreeGrafter"/>
</dbReference>
<dbReference type="Proteomes" id="UP001152797">
    <property type="component" value="Unassembled WGS sequence"/>
</dbReference>
<dbReference type="InterPro" id="IPR046341">
    <property type="entry name" value="SET_dom_sf"/>
</dbReference>
<dbReference type="SUPFAM" id="SSF82199">
    <property type="entry name" value="SET domain"/>
    <property type="match status" value="1"/>
</dbReference>
<keyword evidence="6" id="KW-1185">Reference proteome</keyword>